<name>A0A3A1YPT5_9BURK</name>
<evidence type="ECO:0000259" key="1">
    <source>
        <dbReference type="Pfam" id="PF13670"/>
    </source>
</evidence>
<sequence>MNAGFMCCSQHHNHNSNCFRIGRILYQDKVMFKGLRKLVIVTTLGSAGLIALGLPAYAQNNVNASQTSSVSEQAPKKWLDMRDILSRVESVGYTDIREVEKERSGYEVKARNQRGERVKLYVEPISGNIINEKRRDEDHN</sequence>
<organism evidence="2 3">
    <name type="scientific">Neopusillimonas maritima</name>
    <dbReference type="NCBI Taxonomy" id="2026239"/>
    <lineage>
        <taxon>Bacteria</taxon>
        <taxon>Pseudomonadati</taxon>
        <taxon>Pseudomonadota</taxon>
        <taxon>Betaproteobacteria</taxon>
        <taxon>Burkholderiales</taxon>
        <taxon>Alcaligenaceae</taxon>
        <taxon>Neopusillimonas</taxon>
    </lineage>
</organism>
<protein>
    <recommendedName>
        <fullName evidence="1">PepSY domain-containing protein</fullName>
    </recommendedName>
</protein>
<comment type="caution">
    <text evidence="2">The sequence shown here is derived from an EMBL/GenBank/DDBJ whole genome shotgun (WGS) entry which is preliminary data.</text>
</comment>
<accession>A0A3A1YPT5</accession>
<dbReference type="InterPro" id="IPR025711">
    <property type="entry name" value="PepSY"/>
</dbReference>
<reference evidence="2 3" key="1">
    <citation type="submission" date="2017-08" db="EMBL/GenBank/DDBJ databases">
        <title>Pusillimonas indicus sp. nov., a member of the family Alcaligenaceae isolated from surface seawater.</title>
        <authorList>
            <person name="Li J."/>
        </authorList>
    </citation>
    <scope>NUCLEOTIDE SEQUENCE [LARGE SCALE GENOMIC DNA]</scope>
    <source>
        <strain evidence="2 3">L52-1-41</strain>
    </source>
</reference>
<feature type="domain" description="PepSY" evidence="1">
    <location>
        <begin position="72"/>
        <end position="133"/>
    </location>
</feature>
<evidence type="ECO:0000313" key="2">
    <source>
        <dbReference type="EMBL" id="RIY39541.1"/>
    </source>
</evidence>
<proteinExistence type="predicted"/>
<dbReference type="Pfam" id="PF13670">
    <property type="entry name" value="PepSY_2"/>
    <property type="match status" value="1"/>
</dbReference>
<evidence type="ECO:0000313" key="3">
    <source>
        <dbReference type="Proteomes" id="UP000266206"/>
    </source>
</evidence>
<dbReference type="EMBL" id="NQYH01000015">
    <property type="protein sequence ID" value="RIY39541.1"/>
    <property type="molecule type" value="Genomic_DNA"/>
</dbReference>
<gene>
    <name evidence="2" type="ORF">CJP73_14045</name>
</gene>
<dbReference type="AlphaFoldDB" id="A0A3A1YPT5"/>
<dbReference type="Proteomes" id="UP000266206">
    <property type="component" value="Unassembled WGS sequence"/>
</dbReference>